<proteinExistence type="predicted"/>
<evidence type="ECO:0000313" key="2">
    <source>
        <dbReference type="Proteomes" id="UP000015105"/>
    </source>
</evidence>
<reference evidence="1" key="3">
    <citation type="journal article" date="2017" name="Nature">
        <title>Genome sequence of the progenitor of the wheat D genome Aegilops tauschii.</title>
        <authorList>
            <person name="Luo M.C."/>
            <person name="Gu Y.Q."/>
            <person name="Puiu D."/>
            <person name="Wang H."/>
            <person name="Twardziok S.O."/>
            <person name="Deal K.R."/>
            <person name="Huo N."/>
            <person name="Zhu T."/>
            <person name="Wang L."/>
            <person name="Wang Y."/>
            <person name="McGuire P.E."/>
            <person name="Liu S."/>
            <person name="Long H."/>
            <person name="Ramasamy R.K."/>
            <person name="Rodriguez J.C."/>
            <person name="Van S.L."/>
            <person name="Yuan L."/>
            <person name="Wang Z."/>
            <person name="Xia Z."/>
            <person name="Xiao L."/>
            <person name="Anderson O.D."/>
            <person name="Ouyang S."/>
            <person name="Liang Y."/>
            <person name="Zimin A.V."/>
            <person name="Pertea G."/>
            <person name="Qi P."/>
            <person name="Bennetzen J.L."/>
            <person name="Dai X."/>
            <person name="Dawson M.W."/>
            <person name="Muller H.G."/>
            <person name="Kugler K."/>
            <person name="Rivarola-Duarte L."/>
            <person name="Spannagl M."/>
            <person name="Mayer K.F.X."/>
            <person name="Lu F.H."/>
            <person name="Bevan M.W."/>
            <person name="Leroy P."/>
            <person name="Li P."/>
            <person name="You F.M."/>
            <person name="Sun Q."/>
            <person name="Liu Z."/>
            <person name="Lyons E."/>
            <person name="Wicker T."/>
            <person name="Salzberg S.L."/>
            <person name="Devos K.M."/>
            <person name="Dvorak J."/>
        </authorList>
    </citation>
    <scope>NUCLEOTIDE SEQUENCE [LARGE SCALE GENOMIC DNA]</scope>
    <source>
        <strain evidence="1">cv. AL8/78</strain>
    </source>
</reference>
<accession>A0A453SV12</accession>
<sequence>MFLYRVQDPYVWIHPIDSHLSRTCHYQCRQIITGEVLGATIHPQTRFFSVCSCLVNRSSPSNQIGFPAFSPLCKSAVLPHVTCSGAVKKHSRCHFVSLSGTAGQPCTLSVPKCKIFYFILHRA</sequence>
<reference evidence="2" key="2">
    <citation type="journal article" date="2017" name="Nat. Plants">
        <title>The Aegilops tauschii genome reveals multiple impacts of transposons.</title>
        <authorList>
            <person name="Zhao G."/>
            <person name="Zou C."/>
            <person name="Li K."/>
            <person name="Wang K."/>
            <person name="Li T."/>
            <person name="Gao L."/>
            <person name="Zhang X."/>
            <person name="Wang H."/>
            <person name="Yang Z."/>
            <person name="Liu X."/>
            <person name="Jiang W."/>
            <person name="Mao L."/>
            <person name="Kong X."/>
            <person name="Jiao Y."/>
            <person name="Jia J."/>
        </authorList>
    </citation>
    <scope>NUCLEOTIDE SEQUENCE [LARGE SCALE GENOMIC DNA]</scope>
    <source>
        <strain evidence="2">cv. AL8/78</strain>
    </source>
</reference>
<dbReference type="EnsemblPlants" id="AET7Gv21098100.3">
    <property type="protein sequence ID" value="AET7Gv21098100.3"/>
    <property type="gene ID" value="AET7Gv21098100"/>
</dbReference>
<evidence type="ECO:0000313" key="1">
    <source>
        <dbReference type="EnsemblPlants" id="AET7Gv21098100.3"/>
    </source>
</evidence>
<dbReference type="Proteomes" id="UP000015105">
    <property type="component" value="Chromosome 7D"/>
</dbReference>
<reference evidence="1" key="5">
    <citation type="journal article" date="2021" name="G3 (Bethesda)">
        <title>Aegilops tauschii genome assembly Aet v5.0 features greater sequence contiguity and improved annotation.</title>
        <authorList>
            <person name="Wang L."/>
            <person name="Zhu T."/>
            <person name="Rodriguez J.C."/>
            <person name="Deal K.R."/>
            <person name="Dubcovsky J."/>
            <person name="McGuire P.E."/>
            <person name="Lux T."/>
            <person name="Spannagl M."/>
            <person name="Mayer K.F.X."/>
            <person name="Baldrich P."/>
            <person name="Meyers B.C."/>
            <person name="Huo N."/>
            <person name="Gu Y.Q."/>
            <person name="Zhou H."/>
            <person name="Devos K.M."/>
            <person name="Bennetzen J.L."/>
            <person name="Unver T."/>
            <person name="Budak H."/>
            <person name="Gulick P.J."/>
            <person name="Galiba G."/>
            <person name="Kalapos B."/>
            <person name="Nelson D.R."/>
            <person name="Li P."/>
            <person name="You F.M."/>
            <person name="Luo M.C."/>
            <person name="Dvorak J."/>
        </authorList>
    </citation>
    <scope>NUCLEOTIDE SEQUENCE [LARGE SCALE GENOMIC DNA]</scope>
    <source>
        <strain evidence="1">cv. AL8/78</strain>
    </source>
</reference>
<keyword evidence="2" id="KW-1185">Reference proteome</keyword>
<reference evidence="1" key="4">
    <citation type="submission" date="2019-03" db="UniProtKB">
        <authorList>
            <consortium name="EnsemblPlants"/>
        </authorList>
    </citation>
    <scope>IDENTIFICATION</scope>
</reference>
<name>A0A453SV12_AEGTS</name>
<organism evidence="1 2">
    <name type="scientific">Aegilops tauschii subsp. strangulata</name>
    <name type="common">Goatgrass</name>
    <dbReference type="NCBI Taxonomy" id="200361"/>
    <lineage>
        <taxon>Eukaryota</taxon>
        <taxon>Viridiplantae</taxon>
        <taxon>Streptophyta</taxon>
        <taxon>Embryophyta</taxon>
        <taxon>Tracheophyta</taxon>
        <taxon>Spermatophyta</taxon>
        <taxon>Magnoliopsida</taxon>
        <taxon>Liliopsida</taxon>
        <taxon>Poales</taxon>
        <taxon>Poaceae</taxon>
        <taxon>BOP clade</taxon>
        <taxon>Pooideae</taxon>
        <taxon>Triticodae</taxon>
        <taxon>Triticeae</taxon>
        <taxon>Triticinae</taxon>
        <taxon>Aegilops</taxon>
    </lineage>
</organism>
<protein>
    <submittedName>
        <fullName evidence="1">Uncharacterized protein</fullName>
    </submittedName>
</protein>
<reference evidence="2" key="1">
    <citation type="journal article" date="2014" name="Science">
        <title>Ancient hybridizations among the ancestral genomes of bread wheat.</title>
        <authorList>
            <consortium name="International Wheat Genome Sequencing Consortium,"/>
            <person name="Marcussen T."/>
            <person name="Sandve S.R."/>
            <person name="Heier L."/>
            <person name="Spannagl M."/>
            <person name="Pfeifer M."/>
            <person name="Jakobsen K.S."/>
            <person name="Wulff B.B."/>
            <person name="Steuernagel B."/>
            <person name="Mayer K.F."/>
            <person name="Olsen O.A."/>
        </authorList>
    </citation>
    <scope>NUCLEOTIDE SEQUENCE [LARGE SCALE GENOMIC DNA]</scope>
    <source>
        <strain evidence="2">cv. AL8/78</strain>
    </source>
</reference>
<dbReference type="Gramene" id="AET7Gv21098100.3">
    <property type="protein sequence ID" value="AET7Gv21098100.3"/>
    <property type="gene ID" value="AET7Gv21098100"/>
</dbReference>
<dbReference type="AlphaFoldDB" id="A0A453SV12"/>